<dbReference type="RefSeq" id="XP_026545199.1">
    <property type="nucleotide sequence ID" value="XM_026689414.1"/>
</dbReference>
<dbReference type="FunFam" id="2.60.40.1080:FF:000007">
    <property type="entry name" value="Nuclear Pore complex Protein"/>
    <property type="match status" value="1"/>
</dbReference>
<evidence type="ECO:0000256" key="6">
    <source>
        <dbReference type="ARBA" id="ARBA00023136"/>
    </source>
</evidence>
<dbReference type="Pfam" id="PF22969">
    <property type="entry name" value="Ig_NUP210_2nd"/>
    <property type="match status" value="1"/>
</dbReference>
<dbReference type="KEGG" id="nss:113426965"/>
<evidence type="ECO:0000256" key="2">
    <source>
        <dbReference type="ARBA" id="ARBA00007313"/>
    </source>
</evidence>
<dbReference type="InterPro" id="IPR003343">
    <property type="entry name" value="Big_2"/>
</dbReference>
<dbReference type="InterPro" id="IPR057586">
    <property type="entry name" value="Ig_NUP210_16th"/>
</dbReference>
<dbReference type="InterPro" id="IPR008964">
    <property type="entry name" value="Invasin/intimin_cell_adhesion"/>
</dbReference>
<dbReference type="Pfam" id="PF25354">
    <property type="entry name" value="Ig_NUP210_16th"/>
    <property type="match status" value="1"/>
</dbReference>
<dbReference type="InterPro" id="IPR058779">
    <property type="entry name" value="Ig_NUP210_13th"/>
</dbReference>
<dbReference type="Gene3D" id="2.60.40.1080">
    <property type="match status" value="1"/>
</dbReference>
<feature type="compositionally biased region" description="Basic and acidic residues" evidence="9">
    <location>
        <begin position="27"/>
        <end position="45"/>
    </location>
</feature>
<dbReference type="GeneID" id="113426965"/>
<dbReference type="InterPro" id="IPR056899">
    <property type="entry name" value="Ig_NUP210_9th"/>
</dbReference>
<evidence type="ECO:0000256" key="3">
    <source>
        <dbReference type="ARBA" id="ARBA00022692"/>
    </source>
</evidence>
<organism evidence="12 13">
    <name type="scientific">Notechis scutatus</name>
    <name type="common">mainland tiger snake</name>
    <dbReference type="NCBI Taxonomy" id="8663"/>
    <lineage>
        <taxon>Eukaryota</taxon>
        <taxon>Metazoa</taxon>
        <taxon>Chordata</taxon>
        <taxon>Craniata</taxon>
        <taxon>Vertebrata</taxon>
        <taxon>Euteleostomi</taxon>
        <taxon>Lepidosauria</taxon>
        <taxon>Squamata</taxon>
        <taxon>Bifurcata</taxon>
        <taxon>Unidentata</taxon>
        <taxon>Episquamata</taxon>
        <taxon>Toxicofera</taxon>
        <taxon>Serpentes</taxon>
        <taxon>Colubroidea</taxon>
        <taxon>Elapidae</taxon>
        <taxon>Hydrophiinae</taxon>
        <taxon>Notechis</taxon>
    </lineage>
</organism>
<comment type="subcellular location">
    <subcellularLocation>
        <location evidence="1">Nucleus membrane</location>
        <topology evidence="1">Single-pass membrane protein</topology>
    </subcellularLocation>
</comment>
<feature type="domain" description="BIG2" evidence="11">
    <location>
        <begin position="497"/>
        <end position="567"/>
    </location>
</feature>
<dbReference type="InterPro" id="IPR055099">
    <property type="entry name" value="Ig_NUP210_7th"/>
</dbReference>
<keyword evidence="8" id="KW-0539">Nucleus</keyword>
<keyword evidence="6 10" id="KW-0472">Membrane</keyword>
<keyword evidence="12" id="KW-1185">Reference proteome</keyword>
<dbReference type="InterPro" id="IPR055096">
    <property type="entry name" value="Ig_NUP210_1st"/>
</dbReference>
<dbReference type="Pfam" id="PF26181">
    <property type="entry name" value="Ig_NUP210_13th"/>
    <property type="match status" value="1"/>
</dbReference>
<dbReference type="Pfam" id="PF24935">
    <property type="entry name" value="Ig_NUP210_6th"/>
    <property type="match status" value="1"/>
</dbReference>
<feature type="region of interest" description="Disordered" evidence="9">
    <location>
        <begin position="19"/>
        <end position="51"/>
    </location>
</feature>
<dbReference type="InterPro" id="IPR055098">
    <property type="entry name" value="Ig_NUP210_3rd"/>
</dbReference>
<feature type="transmembrane region" description="Helical" evidence="10">
    <location>
        <begin position="1847"/>
        <end position="1868"/>
    </location>
</feature>
<proteinExistence type="inferred from homology"/>
<dbReference type="Pfam" id="PF26182">
    <property type="entry name" value="Ig_NUP210_5th"/>
    <property type="match status" value="1"/>
</dbReference>
<keyword evidence="5 10" id="KW-1133">Transmembrane helix</keyword>
<dbReference type="InterPro" id="IPR055097">
    <property type="entry name" value="Ig_NUP210_2nd"/>
</dbReference>
<keyword evidence="3 10" id="KW-0812">Transmembrane</keyword>
<keyword evidence="7" id="KW-0325">Glycoprotein</keyword>
<dbReference type="Pfam" id="PF22957">
    <property type="entry name" value="NUP210_Ig"/>
    <property type="match status" value="1"/>
</dbReference>
<reference evidence="13" key="1">
    <citation type="submission" date="2025-08" db="UniProtKB">
        <authorList>
            <consortium name="RefSeq"/>
        </authorList>
    </citation>
    <scope>IDENTIFICATION</scope>
</reference>
<dbReference type="Pfam" id="PF02368">
    <property type="entry name" value="Big_2"/>
    <property type="match status" value="1"/>
</dbReference>
<dbReference type="Pfam" id="PF24991">
    <property type="entry name" value="Ig_NUP210_4th"/>
    <property type="match status" value="1"/>
</dbReference>
<dbReference type="Pfam" id="PF22963">
    <property type="entry name" value="Ig_NUP210_3rd"/>
    <property type="match status" value="1"/>
</dbReference>
<accession>A0A6J1VYW9</accession>
<evidence type="ECO:0000313" key="13">
    <source>
        <dbReference type="RefSeq" id="XP_026545199.1"/>
    </source>
</evidence>
<dbReference type="Pfam" id="PF22962">
    <property type="entry name" value="Ig_NUP210_7th"/>
    <property type="match status" value="1"/>
</dbReference>
<dbReference type="InterPro" id="IPR055095">
    <property type="entry name" value="NUP210_Ig_C"/>
</dbReference>
<evidence type="ECO:0000256" key="9">
    <source>
        <dbReference type="SAM" id="MobiDB-lite"/>
    </source>
</evidence>
<evidence type="ECO:0000259" key="11">
    <source>
        <dbReference type="SMART" id="SM00635"/>
    </source>
</evidence>
<comment type="similarity">
    <text evidence="2">Belongs to the NUP210 family.</text>
</comment>
<dbReference type="Pfam" id="PF22959">
    <property type="entry name" value="Ig_NUP210_15th"/>
    <property type="match status" value="1"/>
</dbReference>
<evidence type="ECO:0000313" key="12">
    <source>
        <dbReference type="Proteomes" id="UP000504612"/>
    </source>
</evidence>
<dbReference type="PANTHER" id="PTHR23019:SF1">
    <property type="entry name" value="NUCLEAR PORE MEMBRANE GLYCOPROTEIN 210-LIKE"/>
    <property type="match status" value="1"/>
</dbReference>
<dbReference type="Pfam" id="PF22967">
    <property type="entry name" value="Ig_NUP210_1st"/>
    <property type="match status" value="1"/>
</dbReference>
<evidence type="ECO:0000256" key="10">
    <source>
        <dbReference type="SAM" id="Phobius"/>
    </source>
</evidence>
<dbReference type="InterPro" id="IPR055094">
    <property type="entry name" value="NUP210_Ig15"/>
</dbReference>
<sequence>MAGATTIEAVKRKIQVLQQHADEADERAERLQREAEAERRAREQMRAVSRPGRAPPPPLFLLAVALLTGPAGAYKLNVPKVLLPFSRDKRVPFVLGAEGGCYSWYSTRHDTVTIDPIYENGTVCSQKALLTARSLQATKLASVIIAEEIVTGHLLRCDIIVDLIEQVEIVSRTREIYVEDSPLELSVRALDAEGNTFSSLEGLEFEWSVAKDDEMENVELSKKIRILKYSEAEYSPPDYIVQMEKEEKQGDRILVSGIKTGAAVIKVRIQDPVYKKVAAALVRLLVLENIFLMPSYDVFLLVGAYIKYRVGQIVQGKITEVELPLEHYELELQDEVKAPNGFLFLPVAQLDTSTATVTALQLGQVNLAFVHKNIHMRGSLGLPNCTIYVVEPGFLGFTVQPGNRWVLEARRTYTVTVEVFDKSSTRVYPSDNLRITHQFPQEYFEEFTSSANGSYHTVRVLKEGVTVMKAMLLSVLLQSGLEDYFVSPISHEQEIKIYLPITLTPSFLAFPYHSLDLLYRYKVQVEGGSGNFTWTSSNQSVATVTVKGIVAAGLTKGQSAVQARDVQNPFHFGEIQVYVLKLSKMELLPFHADAEIGQDLEVQLAMYHVEKKTEAATAFTDCSLLALDVSMDKQGVFVLNEEGKPKVGATFCSTLQLTAKSLGHTLVTASVTVFEEYFEASATFVAYEPLKAVNPVQLALVTWHSTKEMVFEGGPGPWVLEPSRFFLELKTDDKKFHVAEIRLPARRKQNQYIYRVTCLELGEQVFTFEVGNHPGVLNPSPAVEMVQVSFICAHPASMAVTPVYKLAAGAPACPLPQHHKQLVPVSSLRNTVLELALFDQHRRKFDNFSSLILEWTSANESLARFTHPRSMQMVDKDDGTGQTRLHGHQLLEVHQIKGTVLIAVNFVKYLERGSPKEVSNSPASAAVELLLVDDVTVVPDNVTMYNHPDVKEVFALVEGSGYFLVNSSTQDMANITYLETESAIQVVPVLPGSLALEIYDLCLAFLGPATAYVRVSNMYELEVDLIDKVEIGKSVLVSVRVLGSHRSAFRSKYFTYMHLQLKAASPIVSLTPMEELGDYSEVYMLRAVAVGQTTLVATAWDKMGVKFTSPPRKVEVFPPFRLFPEKMTLIPRNMLQVMSEGGPQPQSLIHFSISNRSVAEVNGLGQVSAKAVGTAFILGTIRAVNEDTGKVIVFSQDQVELEVVQLRMIRIHAPATRLVTGTQMPVYVVGLTSSLTPFSFGNSRPPLTFHWAVSKRDILDLLPRHSEISLALPPESNFAMAVQTRAAGRTSLRVAVRTSDAEAGQFEGNVTELSDEVQILVFDKLQLFSPECPVEQILMSMNSQLKLLTNRDGAAFVSTQILQCFPNSSVIEEDGHGLLKAGAVTGTAVLEVTSLELFGANQTVITGVRVAPVSYLEFSSTPKLYTATRAPLPAFPLGMALTLTVRFFDSAGVRFHAQNNQLHLALNRDDLLLIRPSNQNYTYTAQAVNQGVTLVGVWDERHPGMADYISVPVEHAIGPDLSAPLAVGDVVCFSTPLVNQEGEPGTWQVSPGDVLEMDVVSGATFAKHPGKATVFHEIPGIVKTYREVVVHGPPRLRLQLGPKNFLTNAANASEFRVFISTSGPATLQGPCGSEQIEAITDLLSPESQLICQLDFNPSILDIPASKIFHIQPAFYPDKGLYACLVTVKGHPEEDLLALSTAEGFVDVSAALRSERSPETRNRVTVPFWPAFFLNQSEIVLSSSQTTSEILVLGARRVTEAIEAHPTSPVVQVDAPLLLPDMPGLVLFAVRVVNLTSLHRRAAPVFVNLSCSLTGQRAAVLVRPEQEQPLGFDLCAEASLVRQLVGSYQVLLFTVFAVLASTMVIFLIYNAFLNRVQTVPVVYIPSASTQDGYLYPPLSAQHQPSSLRNRTQAWLWSVRR</sequence>
<dbReference type="InterPro" id="IPR056897">
    <property type="entry name" value="Ig_NUP210_4th"/>
</dbReference>
<feature type="domain" description="BIG2" evidence="11">
    <location>
        <begin position="1116"/>
        <end position="1191"/>
    </location>
</feature>
<dbReference type="GO" id="GO:0005643">
    <property type="term" value="C:nuclear pore"/>
    <property type="evidence" value="ECO:0007669"/>
    <property type="project" value="TreeGrafter"/>
</dbReference>
<dbReference type="CTD" id="91181"/>
<evidence type="ECO:0000256" key="1">
    <source>
        <dbReference type="ARBA" id="ARBA00004590"/>
    </source>
</evidence>
<keyword evidence="4" id="KW-0732">Signal</keyword>
<dbReference type="InterPro" id="IPR056898">
    <property type="entry name" value="Ig_NUP210_6th"/>
</dbReference>
<evidence type="ECO:0000256" key="8">
    <source>
        <dbReference type="ARBA" id="ARBA00023242"/>
    </source>
</evidence>
<evidence type="ECO:0000256" key="7">
    <source>
        <dbReference type="ARBA" id="ARBA00023180"/>
    </source>
</evidence>
<dbReference type="PANTHER" id="PTHR23019">
    <property type="entry name" value="NUCLEAR PORE MEMBRANE GLYCOPROTEIN GP210-RELATED"/>
    <property type="match status" value="1"/>
</dbReference>
<evidence type="ECO:0000256" key="5">
    <source>
        <dbReference type="ARBA" id="ARBA00022989"/>
    </source>
</evidence>
<dbReference type="Proteomes" id="UP000504612">
    <property type="component" value="Unplaced"/>
</dbReference>
<dbReference type="GO" id="GO:0031965">
    <property type="term" value="C:nuclear membrane"/>
    <property type="evidence" value="ECO:0007669"/>
    <property type="project" value="UniProtKB-SubCell"/>
</dbReference>
<name>A0A6J1VYW9_9SAUR</name>
<dbReference type="InterPro" id="IPR045197">
    <property type="entry name" value="NUP210-like"/>
</dbReference>
<dbReference type="SMART" id="SM00635">
    <property type="entry name" value="BID_2"/>
    <property type="match status" value="2"/>
</dbReference>
<dbReference type="Pfam" id="PF26184">
    <property type="entry name" value="Ig_NUP210_8th"/>
    <property type="match status" value="1"/>
</dbReference>
<dbReference type="Pfam" id="PF26183">
    <property type="entry name" value="Ig_NUP210_14th"/>
    <property type="match status" value="1"/>
</dbReference>
<dbReference type="Pfam" id="PF24902">
    <property type="entry name" value="Ig_NUP210_9th"/>
    <property type="match status" value="1"/>
</dbReference>
<gene>
    <name evidence="13" type="primary">NUP210L</name>
</gene>
<protein>
    <submittedName>
        <fullName evidence="13">Nuclear pore membrane glycoprotein 210-like</fullName>
    </submittedName>
</protein>
<dbReference type="SUPFAM" id="SSF49373">
    <property type="entry name" value="Invasin/intimin cell-adhesion fragments"/>
    <property type="match status" value="2"/>
</dbReference>
<evidence type="ECO:0000256" key="4">
    <source>
        <dbReference type="ARBA" id="ARBA00022729"/>
    </source>
</evidence>